<proteinExistence type="predicted"/>
<organism evidence="1 2">
    <name type="scientific">Alphaentomopoxvirus acuprea</name>
    <dbReference type="NCBI Taxonomy" id="62099"/>
    <lineage>
        <taxon>Viruses</taxon>
        <taxon>Varidnaviria</taxon>
        <taxon>Bamfordvirae</taxon>
        <taxon>Nucleocytoviricota</taxon>
        <taxon>Pokkesviricetes</taxon>
        <taxon>Chitovirales</taxon>
        <taxon>Poxviridae</taxon>
        <taxon>Entomopoxvirinae</taxon>
        <taxon>Alphaentomopoxvirus</taxon>
    </lineage>
</organism>
<evidence type="ECO:0000313" key="2">
    <source>
        <dbReference type="Proteomes" id="UP000174145"/>
    </source>
</evidence>
<dbReference type="GeneID" id="18263586"/>
<keyword evidence="2" id="KW-1185">Reference proteome</keyword>
<evidence type="ECO:0000313" key="1">
    <source>
        <dbReference type="EMBL" id="BAO49517.1"/>
    </source>
</evidence>
<dbReference type="Proteomes" id="UP000174145">
    <property type="component" value="Segment"/>
</dbReference>
<dbReference type="RefSeq" id="YP_009001630.1">
    <property type="nucleotide sequence ID" value="NC_023426.1"/>
</dbReference>
<protein>
    <submittedName>
        <fullName evidence="1">Uncharacterized protein</fullName>
    </submittedName>
</protein>
<name>W6JIX6_9POXV</name>
<accession>W6JIX6</accession>
<reference evidence="1 2" key="1">
    <citation type="journal article" date="2014" name="Virology">
        <title>The complete genome sequence of the Alphaentomopoxvirus Anomala cuprea entomopoxvirus, including its terminal hairpin loop sequences, suggests a potentially unique mode of apoptosis inhibition and mode of DNA replication.</title>
        <authorList>
            <person name="Mitsuhashi W."/>
            <person name="Miyamoto K."/>
            <person name="Wada S."/>
        </authorList>
    </citation>
    <scope>NUCLEOTIDE SEQUENCE [LARGE SCALE GENOMIC DNA]</scope>
    <source>
        <strain evidence="1">CV6M</strain>
    </source>
</reference>
<dbReference type="KEGG" id="vg:18263586"/>
<dbReference type="EMBL" id="AP013055">
    <property type="protein sequence ID" value="BAO49517.1"/>
    <property type="molecule type" value="Genomic_DNA"/>
</dbReference>
<sequence length="517" mass="62821">MTCKILLSLTHETDWNQELINHLENCPNNYFEEKNDYVYYLSVFKKIINKHPGNHPTFDEYLQIKKHKNVSFSIDWLVPIFISKSEIFKSVFNKIIWNWKRIKFPYDHRNRLNSIFQDNIDNLYEIYFTHREFWKINVDYGNYIIRFMLDGNFERLRMHSNNQYVILAYEKLKSHMDLSEINYIMYLTPKSKYLPKYYDNPICNCSITKLYDVLRKYKLNNFINIVIKPNINLQTLCLHAIEEGNIAYDNMFNNIIQKLNTYFQIYTMTPFCLSKNCTNTVINCKTTNIIKKNRLLYDTVKKRYIIPIEYSYCCNNNTLISIKNIIEYNRYNRFCRYCNKDRYCYGCIMSYNPISFYISSNIIMNNLRYTFVEFKIYLNDTLYIYNYSTFDTFCTLYVNINSNDIIKLNIYSDKHFNLNILDLTVNQRIYYTENLKKYESTFTVDKDALWTISLEDINNNNRIISNLNRNYLFMEDDMNAETFYNLSKYKFINSYRNHTDYISTNDNYDHFLVDFRI</sequence>